<evidence type="ECO:0008006" key="3">
    <source>
        <dbReference type="Google" id="ProtNLM"/>
    </source>
</evidence>
<dbReference type="EMBL" id="JAPFFF010000029">
    <property type="protein sequence ID" value="KAK8846046.1"/>
    <property type="molecule type" value="Genomic_DNA"/>
</dbReference>
<proteinExistence type="predicted"/>
<name>A0ABR2HF67_9EUKA</name>
<dbReference type="InterPro" id="IPR032675">
    <property type="entry name" value="LRR_dom_sf"/>
</dbReference>
<accession>A0ABR2HF67</accession>
<dbReference type="InterPro" id="IPR026906">
    <property type="entry name" value="LRR_5"/>
</dbReference>
<gene>
    <name evidence="1" type="ORF">M9Y10_020047</name>
</gene>
<sequence length="190" mass="21277">MPLSGTPSCNDCGSATCQQQLQQQFQLSAGNCGLLNFFAFNGTSIEKVTLPQSVTSIEEAAFLNCEKLEKLEMKSSHHLKSIGKDAFNGTQIESLCIGNDVEKLEEGWRSGLESLYSIYISVNKIYSYFGDKIAIENSDNKSSLVFAERDIDEEVSIPFIVAVRESVFGYCQNLRTIKFEERSNRNKWSI</sequence>
<dbReference type="Proteomes" id="UP001470230">
    <property type="component" value="Unassembled WGS sequence"/>
</dbReference>
<dbReference type="Gene3D" id="3.80.10.10">
    <property type="entry name" value="Ribonuclease Inhibitor"/>
    <property type="match status" value="1"/>
</dbReference>
<comment type="caution">
    <text evidence="1">The sequence shown here is derived from an EMBL/GenBank/DDBJ whole genome shotgun (WGS) entry which is preliminary data.</text>
</comment>
<dbReference type="Pfam" id="PF13306">
    <property type="entry name" value="LRR_5"/>
    <property type="match status" value="1"/>
</dbReference>
<evidence type="ECO:0000313" key="1">
    <source>
        <dbReference type="EMBL" id="KAK8846046.1"/>
    </source>
</evidence>
<organism evidence="1 2">
    <name type="scientific">Tritrichomonas musculus</name>
    <dbReference type="NCBI Taxonomy" id="1915356"/>
    <lineage>
        <taxon>Eukaryota</taxon>
        <taxon>Metamonada</taxon>
        <taxon>Parabasalia</taxon>
        <taxon>Tritrichomonadida</taxon>
        <taxon>Tritrichomonadidae</taxon>
        <taxon>Tritrichomonas</taxon>
    </lineage>
</organism>
<keyword evidence="2" id="KW-1185">Reference proteome</keyword>
<evidence type="ECO:0000313" key="2">
    <source>
        <dbReference type="Proteomes" id="UP001470230"/>
    </source>
</evidence>
<protein>
    <recommendedName>
        <fullName evidence="3">Leucine-rich repeat domain-containing protein</fullName>
    </recommendedName>
</protein>
<reference evidence="1 2" key="1">
    <citation type="submission" date="2024-04" db="EMBL/GenBank/DDBJ databases">
        <title>Tritrichomonas musculus Genome.</title>
        <authorList>
            <person name="Alves-Ferreira E."/>
            <person name="Grigg M."/>
            <person name="Lorenzi H."/>
            <person name="Galac M."/>
        </authorList>
    </citation>
    <scope>NUCLEOTIDE SEQUENCE [LARGE SCALE GENOMIC DNA]</scope>
    <source>
        <strain evidence="1 2">EAF2021</strain>
    </source>
</reference>
<dbReference type="SUPFAM" id="SSF52058">
    <property type="entry name" value="L domain-like"/>
    <property type="match status" value="1"/>
</dbReference>